<reference evidence="1 2" key="1">
    <citation type="submission" date="2021-06" db="EMBL/GenBank/DDBJ databases">
        <title>Caerostris extrusa draft genome.</title>
        <authorList>
            <person name="Kono N."/>
            <person name="Arakawa K."/>
        </authorList>
    </citation>
    <scope>NUCLEOTIDE SEQUENCE [LARGE SCALE GENOMIC DNA]</scope>
</reference>
<evidence type="ECO:0000313" key="1">
    <source>
        <dbReference type="EMBL" id="GIY20219.1"/>
    </source>
</evidence>
<proteinExistence type="predicted"/>
<dbReference type="AlphaFoldDB" id="A0AAV4RGT2"/>
<evidence type="ECO:0000313" key="2">
    <source>
        <dbReference type="Proteomes" id="UP001054945"/>
    </source>
</evidence>
<accession>A0AAV4RGT2</accession>
<gene>
    <name evidence="1" type="ORF">CEXT_800021</name>
</gene>
<keyword evidence="2" id="KW-1185">Reference proteome</keyword>
<protein>
    <submittedName>
        <fullName evidence="1">Uncharacterized protein</fullName>
    </submittedName>
</protein>
<organism evidence="1 2">
    <name type="scientific">Caerostris extrusa</name>
    <name type="common">Bark spider</name>
    <name type="synonym">Caerostris bankana</name>
    <dbReference type="NCBI Taxonomy" id="172846"/>
    <lineage>
        <taxon>Eukaryota</taxon>
        <taxon>Metazoa</taxon>
        <taxon>Ecdysozoa</taxon>
        <taxon>Arthropoda</taxon>
        <taxon>Chelicerata</taxon>
        <taxon>Arachnida</taxon>
        <taxon>Araneae</taxon>
        <taxon>Araneomorphae</taxon>
        <taxon>Entelegynae</taxon>
        <taxon>Araneoidea</taxon>
        <taxon>Araneidae</taxon>
        <taxon>Caerostris</taxon>
    </lineage>
</organism>
<name>A0AAV4RGT2_CAEEX</name>
<dbReference type="EMBL" id="BPLR01007852">
    <property type="protein sequence ID" value="GIY20219.1"/>
    <property type="molecule type" value="Genomic_DNA"/>
</dbReference>
<comment type="caution">
    <text evidence="1">The sequence shown here is derived from an EMBL/GenBank/DDBJ whole genome shotgun (WGS) entry which is preliminary data.</text>
</comment>
<sequence>MESSSESSMELISICKFVSTQILQAKFRRDVVEGSLSLLELKVAVFLLPRSLVEDSRIYLNFNIELRVCNVAQ</sequence>
<dbReference type="Proteomes" id="UP001054945">
    <property type="component" value="Unassembled WGS sequence"/>
</dbReference>